<sequence length="79" mass="9213">MECVICGQKIQIWDDRTVIADNENIRVAHEECPSPWPKIRELETKIKELEVLVRENAGFYVDNSFSHGGVRDSLWRADR</sequence>
<organism evidence="1">
    <name type="scientific">marine sediment metagenome</name>
    <dbReference type="NCBI Taxonomy" id="412755"/>
    <lineage>
        <taxon>unclassified sequences</taxon>
        <taxon>metagenomes</taxon>
        <taxon>ecological metagenomes</taxon>
    </lineage>
</organism>
<evidence type="ECO:0000313" key="1">
    <source>
        <dbReference type="EMBL" id="KKK60599.1"/>
    </source>
</evidence>
<comment type="caution">
    <text evidence="1">The sequence shown here is derived from an EMBL/GenBank/DDBJ whole genome shotgun (WGS) entry which is preliminary data.</text>
</comment>
<reference evidence="1" key="1">
    <citation type="journal article" date="2015" name="Nature">
        <title>Complex archaea that bridge the gap between prokaryotes and eukaryotes.</title>
        <authorList>
            <person name="Spang A."/>
            <person name="Saw J.H."/>
            <person name="Jorgensen S.L."/>
            <person name="Zaremba-Niedzwiedzka K."/>
            <person name="Martijn J."/>
            <person name="Lind A.E."/>
            <person name="van Eijk R."/>
            <person name="Schleper C."/>
            <person name="Guy L."/>
            <person name="Ettema T.J."/>
        </authorList>
    </citation>
    <scope>NUCLEOTIDE SEQUENCE</scope>
</reference>
<gene>
    <name evidence="1" type="ORF">LCGC14_3022750</name>
</gene>
<proteinExistence type="predicted"/>
<accession>A0A0F8Z2E0</accession>
<dbReference type="AlphaFoldDB" id="A0A0F8Z2E0"/>
<protein>
    <submittedName>
        <fullName evidence="1">Uncharacterized protein</fullName>
    </submittedName>
</protein>
<dbReference type="EMBL" id="LAZR01062887">
    <property type="protein sequence ID" value="KKK60599.1"/>
    <property type="molecule type" value="Genomic_DNA"/>
</dbReference>
<name>A0A0F8Z2E0_9ZZZZ</name>